<comment type="caution">
    <text evidence="1">The sequence shown here is derived from an EMBL/GenBank/DDBJ whole genome shotgun (WGS) entry which is preliminary data.</text>
</comment>
<evidence type="ECO:0000313" key="2">
    <source>
        <dbReference type="Proteomes" id="UP000828390"/>
    </source>
</evidence>
<reference evidence="1" key="1">
    <citation type="journal article" date="2019" name="bioRxiv">
        <title>The Genome of the Zebra Mussel, Dreissena polymorpha: A Resource for Invasive Species Research.</title>
        <authorList>
            <person name="McCartney M.A."/>
            <person name="Auch B."/>
            <person name="Kono T."/>
            <person name="Mallez S."/>
            <person name="Zhang Y."/>
            <person name="Obille A."/>
            <person name="Becker A."/>
            <person name="Abrahante J.E."/>
            <person name="Garbe J."/>
            <person name="Badalamenti J.P."/>
            <person name="Herman A."/>
            <person name="Mangelson H."/>
            <person name="Liachko I."/>
            <person name="Sullivan S."/>
            <person name="Sone E.D."/>
            <person name="Koren S."/>
            <person name="Silverstein K.A.T."/>
            <person name="Beckman K.B."/>
            <person name="Gohl D.M."/>
        </authorList>
    </citation>
    <scope>NUCLEOTIDE SEQUENCE</scope>
    <source>
        <strain evidence="1">Duluth1</strain>
        <tissue evidence="1">Whole animal</tissue>
    </source>
</reference>
<protein>
    <submittedName>
        <fullName evidence="1">Uncharacterized protein</fullName>
    </submittedName>
</protein>
<dbReference type="Proteomes" id="UP000828390">
    <property type="component" value="Unassembled WGS sequence"/>
</dbReference>
<gene>
    <name evidence="1" type="ORF">DPMN_190211</name>
</gene>
<dbReference type="AlphaFoldDB" id="A0A9D4IBI8"/>
<name>A0A9D4IBI8_DREPO</name>
<evidence type="ECO:0000313" key="1">
    <source>
        <dbReference type="EMBL" id="KAH3755515.1"/>
    </source>
</evidence>
<reference evidence="1" key="2">
    <citation type="submission" date="2020-11" db="EMBL/GenBank/DDBJ databases">
        <authorList>
            <person name="McCartney M.A."/>
            <person name="Auch B."/>
            <person name="Kono T."/>
            <person name="Mallez S."/>
            <person name="Becker A."/>
            <person name="Gohl D.M."/>
            <person name="Silverstein K.A.T."/>
            <person name="Koren S."/>
            <person name="Bechman K.B."/>
            <person name="Herman A."/>
            <person name="Abrahante J.E."/>
            <person name="Garbe J."/>
        </authorList>
    </citation>
    <scope>NUCLEOTIDE SEQUENCE</scope>
    <source>
        <strain evidence="1">Duluth1</strain>
        <tissue evidence="1">Whole animal</tissue>
    </source>
</reference>
<proteinExistence type="predicted"/>
<dbReference type="EMBL" id="JAIWYP010000010">
    <property type="protein sequence ID" value="KAH3755515.1"/>
    <property type="molecule type" value="Genomic_DNA"/>
</dbReference>
<organism evidence="1 2">
    <name type="scientific">Dreissena polymorpha</name>
    <name type="common">Zebra mussel</name>
    <name type="synonym">Mytilus polymorpha</name>
    <dbReference type="NCBI Taxonomy" id="45954"/>
    <lineage>
        <taxon>Eukaryota</taxon>
        <taxon>Metazoa</taxon>
        <taxon>Spiralia</taxon>
        <taxon>Lophotrochozoa</taxon>
        <taxon>Mollusca</taxon>
        <taxon>Bivalvia</taxon>
        <taxon>Autobranchia</taxon>
        <taxon>Heteroconchia</taxon>
        <taxon>Euheterodonta</taxon>
        <taxon>Imparidentia</taxon>
        <taxon>Neoheterodontei</taxon>
        <taxon>Myida</taxon>
        <taxon>Dreissenoidea</taxon>
        <taxon>Dreissenidae</taxon>
        <taxon>Dreissena</taxon>
    </lineage>
</organism>
<sequence>MASGYGPLRVAFEQIKDITRKRPRPLSNKQEFFPGSDIVHVELPSATCRTDLASARGFNYVRRHLQPIYYALFAWQFSWVYTYNGSFWTNKSYPPEAILCVELPSAVYGADLVAARGFSQGLRHLQPI</sequence>
<keyword evidence="2" id="KW-1185">Reference proteome</keyword>
<accession>A0A9D4IBI8</accession>